<dbReference type="InterPro" id="IPR002401">
    <property type="entry name" value="Cyt_P450_E_grp-I"/>
</dbReference>
<reference evidence="5" key="2">
    <citation type="submission" date="2025-09" db="UniProtKB">
        <authorList>
            <consortium name="Ensembl"/>
        </authorList>
    </citation>
    <scope>IDENTIFICATION</scope>
</reference>
<name>A0A674JMD2_9SAUR</name>
<keyword evidence="3" id="KW-0479">Metal-binding</keyword>
<dbReference type="GO" id="GO:0005506">
    <property type="term" value="F:iron ion binding"/>
    <property type="evidence" value="ECO:0007669"/>
    <property type="project" value="InterPro"/>
</dbReference>
<proteinExistence type="inferred from homology"/>
<evidence type="ECO:0000256" key="1">
    <source>
        <dbReference type="ARBA" id="ARBA00001971"/>
    </source>
</evidence>
<evidence type="ECO:0000313" key="6">
    <source>
        <dbReference type="Proteomes" id="UP000472274"/>
    </source>
</evidence>
<comment type="cofactor">
    <cofactor evidence="1">
        <name>heme</name>
        <dbReference type="ChEBI" id="CHEBI:30413"/>
    </cofactor>
</comment>
<dbReference type="GO" id="GO:0008392">
    <property type="term" value="F:arachidonate epoxygenase activity"/>
    <property type="evidence" value="ECO:0007669"/>
    <property type="project" value="TreeGrafter"/>
</dbReference>
<dbReference type="Gene3D" id="1.10.630.10">
    <property type="entry name" value="Cytochrome P450"/>
    <property type="match status" value="1"/>
</dbReference>
<dbReference type="SUPFAM" id="SSF48264">
    <property type="entry name" value="Cytochrome P450"/>
    <property type="match status" value="1"/>
</dbReference>
<dbReference type="PANTHER" id="PTHR24300">
    <property type="entry name" value="CYTOCHROME P450 508A4-RELATED"/>
    <property type="match status" value="1"/>
</dbReference>
<accession>A0A674JMD2</accession>
<protein>
    <submittedName>
        <fullName evidence="5">Uncharacterized protein</fullName>
    </submittedName>
</protein>
<dbReference type="GO" id="GO:0016712">
    <property type="term" value="F:oxidoreductase activity, acting on paired donors, with incorporation or reduction of molecular oxygen, reduced flavin or flavoprotein as one donor, and incorporation of one atom of oxygen"/>
    <property type="evidence" value="ECO:0007669"/>
    <property type="project" value="TreeGrafter"/>
</dbReference>
<dbReference type="InterPro" id="IPR036396">
    <property type="entry name" value="Cyt_P450_sf"/>
</dbReference>
<dbReference type="PANTHER" id="PTHR24300:SF153">
    <property type="entry name" value="CYTOCHROME P450 2G1-LIKE-RELATED"/>
    <property type="match status" value="1"/>
</dbReference>
<dbReference type="AlphaFoldDB" id="A0A674JMD2"/>
<dbReference type="Ensembl" id="ENSTMTT00000023297.1">
    <property type="protein sequence ID" value="ENSTMTP00000022500.1"/>
    <property type="gene ID" value="ENSTMTG00000016452.1"/>
</dbReference>
<dbReference type="GeneTree" id="ENSGT00940000157162"/>
<dbReference type="Proteomes" id="UP000472274">
    <property type="component" value="Unplaced"/>
</dbReference>
<evidence type="ECO:0000313" key="5">
    <source>
        <dbReference type="Ensembl" id="ENSTMTP00000022500.1"/>
    </source>
</evidence>
<evidence type="ECO:0000256" key="3">
    <source>
        <dbReference type="ARBA" id="ARBA00022723"/>
    </source>
</evidence>
<dbReference type="Pfam" id="PF00067">
    <property type="entry name" value="p450"/>
    <property type="match status" value="1"/>
</dbReference>
<reference evidence="5" key="1">
    <citation type="submission" date="2025-08" db="UniProtKB">
        <authorList>
            <consortium name="Ensembl"/>
        </authorList>
    </citation>
    <scope>IDENTIFICATION</scope>
</reference>
<comment type="similarity">
    <text evidence="2">Belongs to the cytochrome P450 family.</text>
</comment>
<dbReference type="PRINTS" id="PR00385">
    <property type="entry name" value="P450"/>
</dbReference>
<dbReference type="GO" id="GO:0006805">
    <property type="term" value="P:xenobiotic metabolic process"/>
    <property type="evidence" value="ECO:0007669"/>
    <property type="project" value="TreeGrafter"/>
</dbReference>
<dbReference type="PRINTS" id="PR00463">
    <property type="entry name" value="EP450I"/>
</dbReference>
<organism evidence="5 6">
    <name type="scientific">Terrapene triunguis</name>
    <name type="common">Three-toed box turtle</name>
    <dbReference type="NCBI Taxonomy" id="2587831"/>
    <lineage>
        <taxon>Eukaryota</taxon>
        <taxon>Metazoa</taxon>
        <taxon>Chordata</taxon>
        <taxon>Craniata</taxon>
        <taxon>Vertebrata</taxon>
        <taxon>Euteleostomi</taxon>
        <taxon>Archelosauria</taxon>
        <taxon>Testudinata</taxon>
        <taxon>Testudines</taxon>
        <taxon>Cryptodira</taxon>
        <taxon>Durocryptodira</taxon>
        <taxon>Testudinoidea</taxon>
        <taxon>Emydidae</taxon>
        <taxon>Terrapene</taxon>
    </lineage>
</organism>
<sequence>SENDPDTKFHHENLILSALDLFFAGTETTSTTLRYGLLILLKYPPITERIQEEIERVIGQDRVPGMEDRSKMPYTDAVIHEIQRFADIIPLGVPHSVTRDTQFRGYAIPKVHMTWIPFVQNPSWASSR</sequence>
<dbReference type="GO" id="GO:0019373">
    <property type="term" value="P:epoxygenase P450 pathway"/>
    <property type="evidence" value="ECO:0007669"/>
    <property type="project" value="TreeGrafter"/>
</dbReference>
<dbReference type="GO" id="GO:0020037">
    <property type="term" value="F:heme binding"/>
    <property type="evidence" value="ECO:0007669"/>
    <property type="project" value="InterPro"/>
</dbReference>
<evidence type="ECO:0000256" key="2">
    <source>
        <dbReference type="ARBA" id="ARBA00010617"/>
    </source>
</evidence>
<keyword evidence="6" id="KW-1185">Reference proteome</keyword>
<keyword evidence="4" id="KW-0408">Iron</keyword>
<dbReference type="GO" id="GO:0005737">
    <property type="term" value="C:cytoplasm"/>
    <property type="evidence" value="ECO:0007669"/>
    <property type="project" value="TreeGrafter"/>
</dbReference>
<dbReference type="InParanoid" id="A0A674JMD2"/>
<dbReference type="InterPro" id="IPR050182">
    <property type="entry name" value="Cytochrome_P450_fam2"/>
</dbReference>
<evidence type="ECO:0000256" key="4">
    <source>
        <dbReference type="ARBA" id="ARBA00023004"/>
    </source>
</evidence>
<dbReference type="InterPro" id="IPR001128">
    <property type="entry name" value="Cyt_P450"/>
</dbReference>